<dbReference type="Pfam" id="PF01515">
    <property type="entry name" value="PTA_PTB"/>
    <property type="match status" value="1"/>
</dbReference>
<organism evidence="9">
    <name type="scientific">Propionibacterium freudenreichii subsp. freudenreichii</name>
    <dbReference type="NCBI Taxonomy" id="66712"/>
    <lineage>
        <taxon>Bacteria</taxon>
        <taxon>Bacillati</taxon>
        <taxon>Actinomycetota</taxon>
        <taxon>Actinomycetes</taxon>
        <taxon>Propionibacteriales</taxon>
        <taxon>Propionibacteriaceae</taxon>
        <taxon>Propionibacterium</taxon>
    </lineage>
</organism>
<dbReference type="GO" id="GO:0008959">
    <property type="term" value="F:phosphate acetyltransferase activity"/>
    <property type="evidence" value="ECO:0007669"/>
    <property type="project" value="UniProtKB-EC"/>
</dbReference>
<dbReference type="InterPro" id="IPR042112">
    <property type="entry name" value="P_AcTrfase_dom2"/>
</dbReference>
<gene>
    <name evidence="9" type="primary">pta</name>
    <name evidence="9" type="ORF">PFCIRM138_07385</name>
</gene>
<keyword evidence="6 9" id="KW-0012">Acyltransferase</keyword>
<dbReference type="SUPFAM" id="SSF53659">
    <property type="entry name" value="Isocitrate/Isopropylmalate dehydrogenase-like"/>
    <property type="match status" value="1"/>
</dbReference>
<name>A0A0B7NZF1_PROFF</name>
<evidence type="ECO:0000313" key="9">
    <source>
        <dbReference type="EMBL" id="CEP26412.1"/>
    </source>
</evidence>
<dbReference type="Gene3D" id="3.40.50.10950">
    <property type="match status" value="1"/>
</dbReference>
<dbReference type="PANTHER" id="PTHR43356">
    <property type="entry name" value="PHOSPHATE ACETYLTRANSFERASE"/>
    <property type="match status" value="1"/>
</dbReference>
<evidence type="ECO:0000256" key="5">
    <source>
        <dbReference type="ARBA" id="ARBA00022679"/>
    </source>
</evidence>
<dbReference type="InterPro" id="IPR042113">
    <property type="entry name" value="P_AcTrfase_dom1"/>
</dbReference>
<evidence type="ECO:0000256" key="2">
    <source>
        <dbReference type="ARBA" id="ARBA00004989"/>
    </source>
</evidence>
<dbReference type="InterPro" id="IPR004614">
    <property type="entry name" value="P_AcTrfase"/>
</dbReference>
<feature type="domain" description="Phosphate acetyl/butaryl transferase" evidence="8">
    <location>
        <begin position="184"/>
        <end position="499"/>
    </location>
</feature>
<keyword evidence="5 9" id="KW-0808">Transferase</keyword>
<dbReference type="EMBL" id="LM676409">
    <property type="protein sequence ID" value="CEP26412.1"/>
    <property type="molecule type" value="Genomic_DNA"/>
</dbReference>
<dbReference type="AlphaFoldDB" id="A0A0B7NZF1"/>
<evidence type="ECO:0000256" key="4">
    <source>
        <dbReference type="ARBA" id="ARBA00021528"/>
    </source>
</evidence>
<accession>A0A0B7NZF1</accession>
<comment type="pathway">
    <text evidence="2">Metabolic intermediate biosynthesis; acetyl-CoA biosynthesis; acetyl-CoA from acetate: step 2/2.</text>
</comment>
<evidence type="ECO:0000256" key="7">
    <source>
        <dbReference type="ARBA" id="ARBA00031108"/>
    </source>
</evidence>
<dbReference type="Gene3D" id="3.40.50.10750">
    <property type="entry name" value="Isocitrate/Isopropylmalate dehydrogenase-like"/>
    <property type="match status" value="1"/>
</dbReference>
<sequence length="510" mass="52875">MTTSVFVASPDGRVDLNSAAQTIAEALGRQESSTTIFTPLAHAAGDAVGTTFTDFTNDEDAARAALLERCAAIDGAVVAVGTDYTGPTAPTELALNASLAADLALPVILVVDASQGPEFAAAYACTTTAAFAKDHATVAGVVFTNGTAPTLNGLPTAALDGNLEPLLANAAATTVTTRTQAHFNFELMSRAKSEIKTIVMPESEDLRILEAASITLARGTANIVLLGERDEVIANAKAHGFDVSGATIISMNDPALIESYAAKFAELRAKKGVTLDQARETMKDGAYFGTMMVYMGQADGLVSGANHTTANTIRPALQFIKTKPGTKTVSGAFLMSLADRVLLFADCAVTIDPTPEQLADIAIASNETAQMFGIDPRIALLSYSTGTSGKGPEVDAVREGYELATQRAPQTKLAGPIQFDAAIDPVVGKKKMPENPVAGDATVFVFPNLNSGNIGYKVAQRTAGAVAIGPLLQGLRRPVNDLSRGATVDDIVNTIIMTAIQAQGETGPLA</sequence>
<dbReference type="NCBIfam" id="TIGR00651">
    <property type="entry name" value="pta"/>
    <property type="match status" value="1"/>
</dbReference>
<reference evidence="9" key="1">
    <citation type="submission" date="2014-08" db="EMBL/GenBank/DDBJ databases">
        <authorList>
            <person name="Falentin Helene"/>
        </authorList>
    </citation>
    <scope>NUCLEOTIDE SEQUENCE</scope>
</reference>
<comment type="catalytic activity">
    <reaction evidence="1">
        <text>acetyl-CoA + phosphate = acetyl phosphate + CoA</text>
        <dbReference type="Rhea" id="RHEA:19521"/>
        <dbReference type="ChEBI" id="CHEBI:22191"/>
        <dbReference type="ChEBI" id="CHEBI:43474"/>
        <dbReference type="ChEBI" id="CHEBI:57287"/>
        <dbReference type="ChEBI" id="CHEBI:57288"/>
        <dbReference type="EC" id="2.3.1.8"/>
    </reaction>
</comment>
<dbReference type="PANTHER" id="PTHR43356:SF3">
    <property type="entry name" value="PHOSPHATE ACETYLTRANSFERASE"/>
    <property type="match status" value="1"/>
</dbReference>
<dbReference type="NCBIfam" id="NF004167">
    <property type="entry name" value="PRK05632.1"/>
    <property type="match status" value="1"/>
</dbReference>
<proteinExistence type="predicted"/>
<dbReference type="InterPro" id="IPR002505">
    <property type="entry name" value="PTA_PTB"/>
</dbReference>
<dbReference type="NCBIfam" id="NF007233">
    <property type="entry name" value="PRK09653.1"/>
    <property type="match status" value="1"/>
</dbReference>
<dbReference type="InterPro" id="IPR050500">
    <property type="entry name" value="Phos_Acetyltrans/Butyryltrans"/>
</dbReference>
<dbReference type="EC" id="2.3.1.8" evidence="3"/>
<evidence type="ECO:0000256" key="3">
    <source>
        <dbReference type="ARBA" id="ARBA00012707"/>
    </source>
</evidence>
<protein>
    <recommendedName>
        <fullName evidence="4">Phosphate acetyltransferase</fullName>
        <ecNumber evidence="3">2.3.1.8</ecNumber>
    </recommendedName>
    <alternativeName>
        <fullName evidence="7">Phosphotransacetylase</fullName>
    </alternativeName>
</protein>
<dbReference type="Gene3D" id="3.40.50.300">
    <property type="entry name" value="P-loop containing nucleotide triphosphate hydrolases"/>
    <property type="match status" value="1"/>
</dbReference>
<evidence type="ECO:0000256" key="1">
    <source>
        <dbReference type="ARBA" id="ARBA00000705"/>
    </source>
</evidence>
<dbReference type="Pfam" id="PF13500">
    <property type="entry name" value="AAA_26"/>
    <property type="match status" value="1"/>
</dbReference>
<evidence type="ECO:0000259" key="8">
    <source>
        <dbReference type="Pfam" id="PF01515"/>
    </source>
</evidence>
<evidence type="ECO:0000256" key="6">
    <source>
        <dbReference type="ARBA" id="ARBA00023315"/>
    </source>
</evidence>
<dbReference type="InterPro" id="IPR027417">
    <property type="entry name" value="P-loop_NTPase"/>
</dbReference>